<proteinExistence type="predicted"/>
<organism evidence="3 4">
    <name type="scientific">SAR86 cluster bacterium</name>
    <dbReference type="NCBI Taxonomy" id="2030880"/>
    <lineage>
        <taxon>Bacteria</taxon>
        <taxon>Pseudomonadati</taxon>
        <taxon>Pseudomonadota</taxon>
        <taxon>Gammaproteobacteria</taxon>
        <taxon>SAR86 cluster</taxon>
    </lineage>
</organism>
<name>A0A2A4XD74_9GAMM</name>
<feature type="chain" id="PRO_5012110770" description="Glucose/Sorbosone dehydrogenase domain-containing protein" evidence="1">
    <location>
        <begin position="21"/>
        <end position="474"/>
    </location>
</feature>
<evidence type="ECO:0000313" key="3">
    <source>
        <dbReference type="EMBL" id="PCI80578.1"/>
    </source>
</evidence>
<dbReference type="AlphaFoldDB" id="A0A2A4XD74"/>
<feature type="domain" description="Glucose/Sorbosone dehydrogenase" evidence="2">
    <location>
        <begin position="73"/>
        <end position="405"/>
    </location>
</feature>
<evidence type="ECO:0000259" key="2">
    <source>
        <dbReference type="Pfam" id="PF07995"/>
    </source>
</evidence>
<dbReference type="Gene3D" id="2.120.10.30">
    <property type="entry name" value="TolB, C-terminal domain"/>
    <property type="match status" value="1"/>
</dbReference>
<dbReference type="InterPro" id="IPR012938">
    <property type="entry name" value="Glc/Sorbosone_DH"/>
</dbReference>
<reference evidence="4" key="1">
    <citation type="submission" date="2017-08" db="EMBL/GenBank/DDBJ databases">
        <title>A dynamic microbial community with high functional redundancy inhabits the cold, oxic subseafloor aquifer.</title>
        <authorList>
            <person name="Tully B.J."/>
            <person name="Wheat C.G."/>
            <person name="Glazer B.T."/>
            <person name="Huber J.A."/>
        </authorList>
    </citation>
    <scope>NUCLEOTIDE SEQUENCE [LARGE SCALE GENOMIC DNA]</scope>
</reference>
<sequence>MKLAIVYSLTCLSTATCAFAAESLPDALVDPIPERIEKGDITVVAQEFLRLPQTLDSSDVRQTNDAYARLQYMQPIPDESGRLVINELRGVLYIYDEAANTLDAFLDIRDAGIGFDDSMFPNETGLAGFAFHPQFAQAGRPGYGKFYTAFSANSDSGVADYLDDNSENHESVIREWTATDASASVFSGTSREIFRIGQFAQNHNIGTLAFNYAASPADSDYGLLFASFGDGGAANDPDENGQSLATPMSSIIRIDPLNFDRGTNYAIPDDNPFIDRSGVAPEIWAYGLRHPQHFSFDSDGTMYIADIGQNQIEEINIGVKGANYGWRVREGTFATAFGIGNVRPNPVYPKPSDTQEFAYPVLAFDHDEGNAVGSVFVYRGTEIAELVGKVVFSDMVTGRVFYAESEGLQAGSLGHINELRILLDGEEVNVGDAVGMANTYGGGKRADLRLGIDAEGELYLLTKADGWVRKLVAE</sequence>
<protein>
    <recommendedName>
        <fullName evidence="2">Glucose/Sorbosone dehydrogenase domain-containing protein</fullName>
    </recommendedName>
</protein>
<accession>A0A2A4XD74</accession>
<feature type="signal peptide" evidence="1">
    <location>
        <begin position="1"/>
        <end position="20"/>
    </location>
</feature>
<dbReference type="InterPro" id="IPR011042">
    <property type="entry name" value="6-blade_b-propeller_TolB-like"/>
</dbReference>
<evidence type="ECO:0000256" key="1">
    <source>
        <dbReference type="SAM" id="SignalP"/>
    </source>
</evidence>
<keyword evidence="1" id="KW-0732">Signal</keyword>
<dbReference type="PANTHER" id="PTHR19328">
    <property type="entry name" value="HEDGEHOG-INTERACTING PROTEIN"/>
    <property type="match status" value="1"/>
</dbReference>
<dbReference type="PANTHER" id="PTHR19328:SF75">
    <property type="entry name" value="ALDOSE SUGAR DEHYDROGENASE YLII"/>
    <property type="match status" value="1"/>
</dbReference>
<dbReference type="EMBL" id="NVUL01000009">
    <property type="protein sequence ID" value="PCI80578.1"/>
    <property type="molecule type" value="Genomic_DNA"/>
</dbReference>
<dbReference type="Pfam" id="PF07995">
    <property type="entry name" value="GSDH"/>
    <property type="match status" value="1"/>
</dbReference>
<gene>
    <name evidence="3" type="ORF">COB20_02810</name>
</gene>
<dbReference type="InterPro" id="IPR011041">
    <property type="entry name" value="Quinoprot_gluc/sorb_DH_b-prop"/>
</dbReference>
<dbReference type="Proteomes" id="UP000218767">
    <property type="component" value="Unassembled WGS sequence"/>
</dbReference>
<evidence type="ECO:0000313" key="4">
    <source>
        <dbReference type="Proteomes" id="UP000218767"/>
    </source>
</evidence>
<comment type="caution">
    <text evidence="3">The sequence shown here is derived from an EMBL/GenBank/DDBJ whole genome shotgun (WGS) entry which is preliminary data.</text>
</comment>
<dbReference type="SUPFAM" id="SSF50952">
    <property type="entry name" value="Soluble quinoprotein glucose dehydrogenase"/>
    <property type="match status" value="1"/>
</dbReference>